<dbReference type="PANTHER" id="PTHR15871:SF2">
    <property type="entry name" value="PLECKSTRIN HOMOLOGY DOMAIN-CONTAINING FAMILY O MEMBER 2"/>
    <property type="match status" value="1"/>
</dbReference>
<protein>
    <submittedName>
        <fullName evidence="3">Pleckstrin y domain-containing family O member 2</fullName>
    </submittedName>
</protein>
<dbReference type="Gene3D" id="2.30.29.30">
    <property type="entry name" value="Pleckstrin-homology domain (PH domain)/Phosphotyrosine-binding domain (PTB)"/>
    <property type="match status" value="1"/>
</dbReference>
<sequence length="250" mass="28206">MWENLVERKHRVDFAQCNGAKEDPAQSKEPTFLGKAGWVKKAPGRLLASYKDRFVHVEKTEIVVYENENQQNCLERLDLENYDKCHELKSPFKKKHRLILIRSHKPGNKVHDVKFQAQTAEEKEAWIKALIDGINRAKNKIFDEVADVSSDGILRLDLDLEDARMPNGTHRAQIDGTETPKEAIKVPTPPSNASESAEKQTPEEEEAPTEPQVSPQKKVLKPPMPPTKEAKSCSTPEDEPDKDAGAVKKV</sequence>
<evidence type="ECO:0000313" key="3">
    <source>
        <dbReference type="EMBL" id="TNN35485.1"/>
    </source>
</evidence>
<dbReference type="AlphaFoldDB" id="A0A4Z2F2X5"/>
<proteinExistence type="predicted"/>
<evidence type="ECO:0000256" key="1">
    <source>
        <dbReference type="SAM" id="MobiDB-lite"/>
    </source>
</evidence>
<gene>
    <name evidence="3" type="primary">PLEKHO2</name>
    <name evidence="3" type="ORF">EYF80_054356</name>
</gene>
<dbReference type="SUPFAM" id="SSF50729">
    <property type="entry name" value="PH domain-like"/>
    <property type="match status" value="1"/>
</dbReference>
<keyword evidence="4" id="KW-1185">Reference proteome</keyword>
<feature type="region of interest" description="Disordered" evidence="1">
    <location>
        <begin position="166"/>
        <end position="250"/>
    </location>
</feature>
<dbReference type="Proteomes" id="UP000314294">
    <property type="component" value="Unassembled WGS sequence"/>
</dbReference>
<dbReference type="InterPro" id="IPR011993">
    <property type="entry name" value="PH-like_dom_sf"/>
</dbReference>
<name>A0A4Z2F2X5_9TELE</name>
<reference evidence="3 4" key="1">
    <citation type="submission" date="2019-03" db="EMBL/GenBank/DDBJ databases">
        <title>First draft genome of Liparis tanakae, snailfish: a comprehensive survey of snailfish specific genes.</title>
        <authorList>
            <person name="Kim W."/>
            <person name="Song I."/>
            <person name="Jeong J.-H."/>
            <person name="Kim D."/>
            <person name="Kim S."/>
            <person name="Ryu S."/>
            <person name="Song J.Y."/>
            <person name="Lee S.K."/>
        </authorList>
    </citation>
    <scope>NUCLEOTIDE SEQUENCE [LARGE SCALE GENOMIC DNA]</scope>
    <source>
        <tissue evidence="3">Muscle</tissue>
    </source>
</reference>
<dbReference type="GO" id="GO:0071888">
    <property type="term" value="P:macrophage apoptotic process"/>
    <property type="evidence" value="ECO:0007669"/>
    <property type="project" value="TreeGrafter"/>
</dbReference>
<organism evidence="3 4">
    <name type="scientific">Liparis tanakae</name>
    <name type="common">Tanaka's snailfish</name>
    <dbReference type="NCBI Taxonomy" id="230148"/>
    <lineage>
        <taxon>Eukaryota</taxon>
        <taxon>Metazoa</taxon>
        <taxon>Chordata</taxon>
        <taxon>Craniata</taxon>
        <taxon>Vertebrata</taxon>
        <taxon>Euteleostomi</taxon>
        <taxon>Actinopterygii</taxon>
        <taxon>Neopterygii</taxon>
        <taxon>Teleostei</taxon>
        <taxon>Neoteleostei</taxon>
        <taxon>Acanthomorphata</taxon>
        <taxon>Eupercaria</taxon>
        <taxon>Perciformes</taxon>
        <taxon>Cottioidei</taxon>
        <taxon>Cottales</taxon>
        <taxon>Liparidae</taxon>
        <taxon>Liparis</taxon>
    </lineage>
</organism>
<feature type="domain" description="PH" evidence="2">
    <location>
        <begin position="32"/>
        <end position="135"/>
    </location>
</feature>
<dbReference type="OrthoDB" id="8860305at2759"/>
<dbReference type="InterPro" id="IPR043448">
    <property type="entry name" value="PKHO1/2"/>
</dbReference>
<dbReference type="InterPro" id="IPR001849">
    <property type="entry name" value="PH_domain"/>
</dbReference>
<accession>A0A4Z2F2X5</accession>
<evidence type="ECO:0000313" key="4">
    <source>
        <dbReference type="Proteomes" id="UP000314294"/>
    </source>
</evidence>
<dbReference type="EMBL" id="SRLO01001761">
    <property type="protein sequence ID" value="TNN35485.1"/>
    <property type="molecule type" value="Genomic_DNA"/>
</dbReference>
<dbReference type="Pfam" id="PF00169">
    <property type="entry name" value="PH"/>
    <property type="match status" value="1"/>
</dbReference>
<evidence type="ECO:0000259" key="2">
    <source>
        <dbReference type="PROSITE" id="PS50003"/>
    </source>
</evidence>
<dbReference type="PANTHER" id="PTHR15871">
    <property type="entry name" value="PH DOMAIN-CONTAINING PROTEIN"/>
    <property type="match status" value="1"/>
</dbReference>
<dbReference type="SMART" id="SM00233">
    <property type="entry name" value="PH"/>
    <property type="match status" value="1"/>
</dbReference>
<comment type="caution">
    <text evidence="3">The sequence shown here is derived from an EMBL/GenBank/DDBJ whole genome shotgun (WGS) entry which is preliminary data.</text>
</comment>
<dbReference type="PROSITE" id="PS50003">
    <property type="entry name" value="PH_DOMAIN"/>
    <property type="match status" value="1"/>
</dbReference>